<dbReference type="PATRIC" id="fig|1702214.3.peg.1313"/>
<dbReference type="AlphaFoldDB" id="A0A0Q4B7V7"/>
<keyword evidence="6" id="KW-1185">Reference proteome</keyword>
<dbReference type="Pfam" id="PF01977">
    <property type="entry name" value="UbiD"/>
    <property type="match status" value="1"/>
</dbReference>
<gene>
    <name evidence="5" type="ORF">AL399_03655</name>
</gene>
<feature type="domain" description="3-octaprenyl-4-hydroxybenzoate carboxy-lyase-like Rift-related" evidence="2">
    <location>
        <begin position="126"/>
        <end position="322"/>
    </location>
</feature>
<evidence type="ECO:0000259" key="3">
    <source>
        <dbReference type="Pfam" id="PF20695"/>
    </source>
</evidence>
<evidence type="ECO:0008006" key="7">
    <source>
        <dbReference type="Google" id="ProtNLM"/>
    </source>
</evidence>
<dbReference type="PANTHER" id="PTHR30108:SF17">
    <property type="entry name" value="FERULIC ACID DECARBOXYLASE 1"/>
    <property type="match status" value="1"/>
</dbReference>
<evidence type="ECO:0000313" key="5">
    <source>
        <dbReference type="EMBL" id="KQM09120.1"/>
    </source>
</evidence>
<dbReference type="STRING" id="1702214.AL399_03655"/>
<protein>
    <recommendedName>
        <fullName evidence="7">Menaquinone biosynthesis decarboxylase</fullName>
    </recommendedName>
</protein>
<dbReference type="InterPro" id="IPR022390">
    <property type="entry name" value="HBDC"/>
</dbReference>
<dbReference type="Proteomes" id="UP000054172">
    <property type="component" value="Unassembled WGS sequence"/>
</dbReference>
<dbReference type="NCBIfam" id="TIGR03701">
    <property type="entry name" value="mena_SCO4490"/>
    <property type="match status" value="1"/>
</dbReference>
<dbReference type="NCBIfam" id="TIGR00148">
    <property type="entry name" value="UbiD family decarboxylase"/>
    <property type="match status" value="1"/>
</dbReference>
<dbReference type="GO" id="GO:0008694">
    <property type="term" value="F:4-hydroxy-3-polyprenylbenzoate decarboxylase activity"/>
    <property type="evidence" value="ECO:0007669"/>
    <property type="project" value="TreeGrafter"/>
</dbReference>
<evidence type="ECO:0000256" key="1">
    <source>
        <dbReference type="ARBA" id="ARBA00010021"/>
    </source>
</evidence>
<dbReference type="Gene3D" id="3.40.1670.10">
    <property type="entry name" value="UbiD C-terminal domain-like"/>
    <property type="match status" value="1"/>
</dbReference>
<dbReference type="Pfam" id="PF20695">
    <property type="entry name" value="UbiD_N"/>
    <property type="match status" value="1"/>
</dbReference>
<sequence>MGRKIPGLDDYLCQVRKQGKLLEINAFCDPILEMGEVAARWSKGREPGKALLFTNSGTGYPVAMNLYGSRESMLGILRAKSYEEIEARIARLLRAASGSPIRIGRMLLEALWSRDLRGIIPRKCQGKAPCQEVVELTPNLYTLPLLQTWPADGGRFITLPMVITKSFSTGRRNVGMYRAQLFDGQTLGLHWHVHKTGAAHYREWKEAGECMPVAIALGGDPLLAYCATAPLPDGVDEWMMAGFLRRRAVRQVRCVSIDLEVPAEADFVIEGYVDTAESLRLEGPFGDHTGFYSLADLYPSLHVTCITHRHNAVLPATIVGPPPMEDAVIAEATERIFLSPLRETMAKELVDFTLPSAGVAHNLAIVSIRKEYAGQPERIANLFWSAGQLSFTKVVVVVPEWVDVRNWRSVLAHVVAHAWQPKRWVFGCGPLDVLDHASATPLVGGKLLIDATAGKPHNDLREEYSWQAISAQGCDGYCLTDGSTIPFFALSTSTPYGTGSAVEDVKSALANLNAAAKQCPVQSGQSRVQLVALFDTDAPIANGYSALWLMLANIDAAEDVKLAEGKNGLLVCVDARMKFGRRDAWPNVVTQAPAVVEKIDAQWESMGLGEPIESPSRVLWGYARGRGAEVER</sequence>
<accession>A0A0Q4B7V7</accession>
<organism evidence="5 6">
    <name type="scientific">Candidatus [Bacteroides] periocalifornicus</name>
    <dbReference type="NCBI Taxonomy" id="1702214"/>
    <lineage>
        <taxon>Bacteria</taxon>
        <taxon>Pseudomonadati</taxon>
        <taxon>Bacteroidota</taxon>
    </lineage>
</organism>
<dbReference type="InterPro" id="IPR002830">
    <property type="entry name" value="UbiD"/>
</dbReference>
<evidence type="ECO:0000259" key="2">
    <source>
        <dbReference type="Pfam" id="PF01977"/>
    </source>
</evidence>
<evidence type="ECO:0000313" key="6">
    <source>
        <dbReference type="Proteomes" id="UP000054172"/>
    </source>
</evidence>
<dbReference type="SUPFAM" id="SSF143968">
    <property type="entry name" value="UbiD C-terminal domain-like"/>
    <property type="match status" value="2"/>
</dbReference>
<feature type="domain" description="3-octaprenyl-4-hydroxybenzoate carboxy-lyase-like N-terminal" evidence="3">
    <location>
        <begin position="13"/>
        <end position="87"/>
    </location>
</feature>
<feature type="domain" description="3-octaprenyl-4-hydroxybenzoate carboxy-lyase-like C-terminal" evidence="4">
    <location>
        <begin position="328"/>
        <end position="451"/>
    </location>
</feature>
<comment type="similarity">
    <text evidence="1">Belongs to the UbiD family.</text>
</comment>
<dbReference type="InterPro" id="IPR049381">
    <property type="entry name" value="UbiD-like_C"/>
</dbReference>
<dbReference type="InterPro" id="IPR048304">
    <property type="entry name" value="UbiD_Rift_dom"/>
</dbReference>
<dbReference type="GO" id="GO:0005829">
    <property type="term" value="C:cytosol"/>
    <property type="evidence" value="ECO:0007669"/>
    <property type="project" value="TreeGrafter"/>
</dbReference>
<dbReference type="Pfam" id="PF20696">
    <property type="entry name" value="UbiD_C"/>
    <property type="match status" value="1"/>
</dbReference>
<proteinExistence type="inferred from homology"/>
<reference evidence="5" key="1">
    <citation type="submission" date="2015-08" db="EMBL/GenBank/DDBJ databases">
        <title>Candidatus Bacteriodes Periocalifornicus.</title>
        <authorList>
            <person name="McLean J.S."/>
            <person name="Kelley S."/>
        </authorList>
    </citation>
    <scope>NUCLEOTIDE SEQUENCE [LARGE SCALE GENOMIC DNA]</scope>
    <source>
        <strain evidence="5">12B</strain>
    </source>
</reference>
<evidence type="ECO:0000259" key="4">
    <source>
        <dbReference type="Pfam" id="PF20696"/>
    </source>
</evidence>
<comment type="caution">
    <text evidence="5">The sequence shown here is derived from an EMBL/GenBank/DDBJ whole genome shotgun (WGS) entry which is preliminary data.</text>
</comment>
<dbReference type="EMBL" id="LIIK01000012">
    <property type="protein sequence ID" value="KQM09120.1"/>
    <property type="molecule type" value="Genomic_DNA"/>
</dbReference>
<name>A0A0Q4B7V7_9BACT</name>
<dbReference type="PANTHER" id="PTHR30108">
    <property type="entry name" value="3-OCTAPRENYL-4-HYDROXYBENZOATE CARBOXY-LYASE-RELATED"/>
    <property type="match status" value="1"/>
</dbReference>
<dbReference type="GO" id="GO:0006744">
    <property type="term" value="P:ubiquinone biosynthetic process"/>
    <property type="evidence" value="ECO:0007669"/>
    <property type="project" value="TreeGrafter"/>
</dbReference>
<dbReference type="InterPro" id="IPR049383">
    <property type="entry name" value="UbiD-like_N"/>
</dbReference>
<dbReference type="SUPFAM" id="SSF50475">
    <property type="entry name" value="FMN-binding split barrel"/>
    <property type="match status" value="1"/>
</dbReference>